<evidence type="ECO:0000313" key="2">
    <source>
        <dbReference type="EMBL" id="CEM37033.1"/>
    </source>
</evidence>
<name>A0A0G4H0I8_VITBC</name>
<dbReference type="AlphaFoldDB" id="A0A0G4H0I8"/>
<dbReference type="InParanoid" id="A0A0G4H0I8"/>
<dbReference type="Proteomes" id="UP000041254">
    <property type="component" value="Unassembled WGS sequence"/>
</dbReference>
<accession>A0A0G4H0I8</accession>
<protein>
    <submittedName>
        <fullName evidence="2">Uncharacterized protein</fullName>
    </submittedName>
</protein>
<evidence type="ECO:0000313" key="3">
    <source>
        <dbReference type="Proteomes" id="UP000041254"/>
    </source>
</evidence>
<reference evidence="2 3" key="1">
    <citation type="submission" date="2014-11" db="EMBL/GenBank/DDBJ databases">
        <authorList>
            <person name="Zhu J."/>
            <person name="Qi W."/>
            <person name="Song R."/>
        </authorList>
    </citation>
    <scope>NUCLEOTIDE SEQUENCE [LARGE SCALE GENOMIC DNA]</scope>
</reference>
<organism evidence="2 3">
    <name type="scientific">Vitrella brassicaformis (strain CCMP3155)</name>
    <dbReference type="NCBI Taxonomy" id="1169540"/>
    <lineage>
        <taxon>Eukaryota</taxon>
        <taxon>Sar</taxon>
        <taxon>Alveolata</taxon>
        <taxon>Colpodellida</taxon>
        <taxon>Vitrellaceae</taxon>
        <taxon>Vitrella</taxon>
    </lineage>
</organism>
<proteinExistence type="predicted"/>
<sequence>HEGIKGLVEDTLLDQGLKYGEIHNATLPQLFKMAYVCGLWEEAVQLHRDHMKRCRPAPLPLPPSPGCGPTAHQRPPPSPSPPPNPQGAWPHPLVAQSYPPTAAVRLQPTGGLPPPQGPQSPQVPQTLCFKQLRGLDDLSRVLRSQLQLVDKQRQQAFNLFATPNKPQAVEQNLRVWQSLVDNQATKISPAVKALTYHSAKKIRMIQALLETPHEPCLEGIPEVLWFSDSDRTGIGGYLGFVECVKSLSGVSTAIASIVGNPKMHPILLLDNTTRLARRPPPIHKKWKEVLSRASSIRVLIEADPRVISVALLEAAAPAVTEITVDTAAERTTHRIEIAGRNPVSIPRLVRAVLTREWVKVMQRRRQHCGKQLYEMPALTHLSVEWPYQGGLTMLKGVTGGLRSLHLLDKVIADGHPPVYTPLHLVAESLERTPSNSTITSLTGHLLCWPRSSPS</sequence>
<evidence type="ECO:0000256" key="1">
    <source>
        <dbReference type="SAM" id="MobiDB-lite"/>
    </source>
</evidence>
<keyword evidence="3" id="KW-1185">Reference proteome</keyword>
<gene>
    <name evidence="2" type="ORF">Vbra_795</name>
</gene>
<dbReference type="EMBL" id="CDMY01000924">
    <property type="protein sequence ID" value="CEM37033.1"/>
    <property type="molecule type" value="Genomic_DNA"/>
</dbReference>
<feature type="region of interest" description="Disordered" evidence="1">
    <location>
        <begin position="60"/>
        <end position="124"/>
    </location>
</feature>
<dbReference type="VEuPathDB" id="CryptoDB:Vbra_795"/>
<feature type="non-terminal residue" evidence="2">
    <location>
        <position position="1"/>
    </location>
</feature>
<feature type="compositionally biased region" description="Pro residues" evidence="1">
    <location>
        <begin position="74"/>
        <end position="85"/>
    </location>
</feature>